<keyword evidence="3 7" id="KW-0560">Oxidoreductase</keyword>
<dbReference type="PANTHER" id="PTHR24303">
    <property type="entry name" value="HEME-BINDING MONOOXYGENASE FAMILY"/>
    <property type="match status" value="1"/>
</dbReference>
<proteinExistence type="inferred from homology"/>
<gene>
    <name evidence="8" type="ORF">EV356DRAFT_500455</name>
</gene>
<protein>
    <submittedName>
        <fullName evidence="8">Putative cytochrome P450 monooxygenase GliC-like protein</fullName>
    </submittedName>
</protein>
<evidence type="ECO:0000256" key="7">
    <source>
        <dbReference type="RuleBase" id="RU000461"/>
    </source>
</evidence>
<dbReference type="PROSITE" id="PS00086">
    <property type="entry name" value="CYTOCHROME_P450"/>
    <property type="match status" value="1"/>
</dbReference>
<dbReference type="Gene3D" id="1.10.630.10">
    <property type="entry name" value="Cytochrome P450"/>
    <property type="match status" value="1"/>
</dbReference>
<evidence type="ECO:0000256" key="2">
    <source>
        <dbReference type="ARBA" id="ARBA00022723"/>
    </source>
</evidence>
<dbReference type="CDD" id="cd20615">
    <property type="entry name" value="CYP_GliC-like"/>
    <property type="match status" value="1"/>
</dbReference>
<dbReference type="InterPro" id="IPR017972">
    <property type="entry name" value="Cyt_P450_CS"/>
</dbReference>
<dbReference type="SUPFAM" id="SSF48264">
    <property type="entry name" value="Cytochrome P450"/>
    <property type="match status" value="1"/>
</dbReference>
<evidence type="ECO:0000256" key="1">
    <source>
        <dbReference type="ARBA" id="ARBA00001971"/>
    </source>
</evidence>
<dbReference type="InterPro" id="IPR002401">
    <property type="entry name" value="Cyt_P450_E_grp-I"/>
</dbReference>
<dbReference type="InterPro" id="IPR036396">
    <property type="entry name" value="Cyt_P450_sf"/>
</dbReference>
<dbReference type="GO" id="GO:0005506">
    <property type="term" value="F:iron ion binding"/>
    <property type="evidence" value="ECO:0007669"/>
    <property type="project" value="InterPro"/>
</dbReference>
<keyword evidence="6 7" id="KW-0349">Heme</keyword>
<evidence type="ECO:0000256" key="5">
    <source>
        <dbReference type="ARBA" id="ARBA00023033"/>
    </source>
</evidence>
<evidence type="ECO:0000256" key="3">
    <source>
        <dbReference type="ARBA" id="ARBA00023002"/>
    </source>
</evidence>
<dbReference type="Proteomes" id="UP000800092">
    <property type="component" value="Unassembled WGS sequence"/>
</dbReference>
<dbReference type="OrthoDB" id="2789670at2759"/>
<dbReference type="EMBL" id="ML991792">
    <property type="protein sequence ID" value="KAF2235243.1"/>
    <property type="molecule type" value="Genomic_DNA"/>
</dbReference>
<dbReference type="PRINTS" id="PR00463">
    <property type="entry name" value="EP450I"/>
</dbReference>
<dbReference type="Pfam" id="PF00067">
    <property type="entry name" value="p450"/>
    <property type="match status" value="1"/>
</dbReference>
<keyword evidence="4 6" id="KW-0408">Iron</keyword>
<dbReference type="GO" id="GO:0020037">
    <property type="term" value="F:heme binding"/>
    <property type="evidence" value="ECO:0007669"/>
    <property type="project" value="InterPro"/>
</dbReference>
<feature type="binding site" description="axial binding residue" evidence="6">
    <location>
        <position position="383"/>
    </location>
    <ligand>
        <name>heme</name>
        <dbReference type="ChEBI" id="CHEBI:30413"/>
    </ligand>
    <ligandPart>
        <name>Fe</name>
        <dbReference type="ChEBI" id="CHEBI:18248"/>
    </ligandPart>
</feature>
<sequence>MTDKFLFGRQKSFEWEKAHGSIYRIWSGVRPEIVITKSEDVREFYRSSQAHSKARSSNGGWFFHQLLGDCLGLINGQRWAHLRELLGPHFSLTSSRVRLLATMTSAEEYVEQLQSMNGNPEAASTFQVRVVDALQAFPFYHTAEIIYGELDRGQKEELWSLGQQRAALLNFVLQGGIYRSSISKWLDPQMYKKLQAFREAWFSFNAEVFRARSQQPCNGLLERIWPLVSRGELSTDQTLQTFDEMLFANLDVTNHVLSWIFTLLADSESVQQKLREEILHQESKISSYLQRKDTYLHMCWLETLRVRPVAAFTIPESSSDDIAVGGVRVPANTDVIVDTIALHLRNSFWGSDTSAFRPERFKNIKQTELRYNLSTFGFGARKCLGQYEADISIKALTVQLLLQYEISVASGKGYQEGAFQVVRDNWVPLADVELVLERR</sequence>
<keyword evidence="5 7" id="KW-0503">Monooxygenase</keyword>
<accession>A0A6A6HCN8</accession>
<dbReference type="GO" id="GO:0004497">
    <property type="term" value="F:monooxygenase activity"/>
    <property type="evidence" value="ECO:0007669"/>
    <property type="project" value="UniProtKB-KW"/>
</dbReference>
<name>A0A6A6HCN8_VIRVR</name>
<comment type="cofactor">
    <cofactor evidence="1 6">
        <name>heme</name>
        <dbReference type="ChEBI" id="CHEBI:30413"/>
    </cofactor>
</comment>
<comment type="similarity">
    <text evidence="7">Belongs to the cytochrome P450 family.</text>
</comment>
<keyword evidence="2 6" id="KW-0479">Metal-binding</keyword>
<evidence type="ECO:0000313" key="8">
    <source>
        <dbReference type="EMBL" id="KAF2235243.1"/>
    </source>
</evidence>
<keyword evidence="9" id="KW-1185">Reference proteome</keyword>
<dbReference type="PANTHER" id="PTHR24303:SF31">
    <property type="entry name" value="CYTOCHROME P450 307A1-RELATED"/>
    <property type="match status" value="1"/>
</dbReference>
<dbReference type="InterPro" id="IPR001128">
    <property type="entry name" value="Cyt_P450"/>
</dbReference>
<dbReference type="AlphaFoldDB" id="A0A6A6HCN8"/>
<reference evidence="8" key="1">
    <citation type="journal article" date="2020" name="Stud. Mycol.">
        <title>101 Dothideomycetes genomes: a test case for predicting lifestyles and emergence of pathogens.</title>
        <authorList>
            <person name="Haridas S."/>
            <person name="Albert R."/>
            <person name="Binder M."/>
            <person name="Bloem J."/>
            <person name="Labutti K."/>
            <person name="Salamov A."/>
            <person name="Andreopoulos B."/>
            <person name="Baker S."/>
            <person name="Barry K."/>
            <person name="Bills G."/>
            <person name="Bluhm B."/>
            <person name="Cannon C."/>
            <person name="Castanera R."/>
            <person name="Culley D."/>
            <person name="Daum C."/>
            <person name="Ezra D."/>
            <person name="Gonzalez J."/>
            <person name="Henrissat B."/>
            <person name="Kuo A."/>
            <person name="Liang C."/>
            <person name="Lipzen A."/>
            <person name="Lutzoni F."/>
            <person name="Magnuson J."/>
            <person name="Mondo S."/>
            <person name="Nolan M."/>
            <person name="Ohm R."/>
            <person name="Pangilinan J."/>
            <person name="Park H.-J."/>
            <person name="Ramirez L."/>
            <person name="Alfaro M."/>
            <person name="Sun H."/>
            <person name="Tritt A."/>
            <person name="Yoshinaga Y."/>
            <person name="Zwiers L.-H."/>
            <person name="Turgeon B."/>
            <person name="Goodwin S."/>
            <person name="Spatafora J."/>
            <person name="Crous P."/>
            <person name="Grigoriev I."/>
        </authorList>
    </citation>
    <scope>NUCLEOTIDE SEQUENCE</scope>
    <source>
        <strain evidence="8">Tuck. ex Michener</strain>
    </source>
</reference>
<evidence type="ECO:0000313" key="9">
    <source>
        <dbReference type="Proteomes" id="UP000800092"/>
    </source>
</evidence>
<organism evidence="8 9">
    <name type="scientific">Viridothelium virens</name>
    <name type="common">Speckled blister lichen</name>
    <name type="synonym">Trypethelium virens</name>
    <dbReference type="NCBI Taxonomy" id="1048519"/>
    <lineage>
        <taxon>Eukaryota</taxon>
        <taxon>Fungi</taxon>
        <taxon>Dikarya</taxon>
        <taxon>Ascomycota</taxon>
        <taxon>Pezizomycotina</taxon>
        <taxon>Dothideomycetes</taxon>
        <taxon>Dothideomycetes incertae sedis</taxon>
        <taxon>Trypetheliales</taxon>
        <taxon>Trypetheliaceae</taxon>
        <taxon>Viridothelium</taxon>
    </lineage>
</organism>
<evidence type="ECO:0000256" key="6">
    <source>
        <dbReference type="PIRSR" id="PIRSR602401-1"/>
    </source>
</evidence>
<evidence type="ECO:0000256" key="4">
    <source>
        <dbReference type="ARBA" id="ARBA00023004"/>
    </source>
</evidence>
<dbReference type="GO" id="GO:0016705">
    <property type="term" value="F:oxidoreductase activity, acting on paired donors, with incorporation or reduction of molecular oxygen"/>
    <property type="evidence" value="ECO:0007669"/>
    <property type="project" value="InterPro"/>
</dbReference>